<evidence type="ECO:0000313" key="1">
    <source>
        <dbReference type="EMBL" id="NNV54567.1"/>
    </source>
</evidence>
<comment type="caution">
    <text evidence="1">The sequence shown here is derived from an EMBL/GenBank/DDBJ whole genome shotgun (WGS) entry which is preliminary data.</text>
</comment>
<dbReference type="EMBL" id="WHPF01000002">
    <property type="protein sequence ID" value="NNV54567.1"/>
    <property type="molecule type" value="Genomic_DNA"/>
</dbReference>
<reference evidence="1" key="1">
    <citation type="submission" date="2019-10" db="EMBL/GenBank/DDBJ databases">
        <title>Draft genome sequence of Panacibacter sp. KCS-6.</title>
        <authorList>
            <person name="Yim K.J."/>
        </authorList>
    </citation>
    <scope>NUCLEOTIDE SEQUENCE</scope>
    <source>
        <strain evidence="1">KCS-6</strain>
    </source>
</reference>
<accession>A0A8J8FBM0</accession>
<dbReference type="RefSeq" id="WP_171606485.1">
    <property type="nucleotide sequence ID" value="NZ_WHPF01000002.1"/>
</dbReference>
<dbReference type="AlphaFoldDB" id="A0A8J8FBM0"/>
<organism evidence="1 2">
    <name type="scientific">Limnovirga soli</name>
    <dbReference type="NCBI Taxonomy" id="2656915"/>
    <lineage>
        <taxon>Bacteria</taxon>
        <taxon>Pseudomonadati</taxon>
        <taxon>Bacteroidota</taxon>
        <taxon>Chitinophagia</taxon>
        <taxon>Chitinophagales</taxon>
        <taxon>Chitinophagaceae</taxon>
        <taxon>Limnovirga</taxon>
    </lineage>
</organism>
<protein>
    <submittedName>
        <fullName evidence="1">Uncharacterized protein</fullName>
    </submittedName>
</protein>
<keyword evidence="2" id="KW-1185">Reference proteome</keyword>
<proteinExistence type="predicted"/>
<dbReference type="Proteomes" id="UP000598971">
    <property type="component" value="Unassembled WGS sequence"/>
</dbReference>
<evidence type="ECO:0000313" key="2">
    <source>
        <dbReference type="Proteomes" id="UP000598971"/>
    </source>
</evidence>
<name>A0A8J8FBM0_9BACT</name>
<sequence>MEKVNTRDVEKAAIIKKTARICTVSDSLVQKVIRGDRDNEIVLSTFMILRDIDNSMVEAVKKMLPFDLPYKGVTQEKLNTKSIACSPITAN</sequence>
<gene>
    <name evidence="1" type="ORF">GD597_03775</name>
</gene>